<dbReference type="AlphaFoldDB" id="A0A8J5GAD9"/>
<keyword evidence="2" id="KW-0547">Nucleotide-binding</keyword>
<organism evidence="4 5">
    <name type="scientific">Zingiber officinale</name>
    <name type="common">Ginger</name>
    <name type="synonym">Amomum zingiber</name>
    <dbReference type="NCBI Taxonomy" id="94328"/>
    <lineage>
        <taxon>Eukaryota</taxon>
        <taxon>Viridiplantae</taxon>
        <taxon>Streptophyta</taxon>
        <taxon>Embryophyta</taxon>
        <taxon>Tracheophyta</taxon>
        <taxon>Spermatophyta</taxon>
        <taxon>Magnoliopsida</taxon>
        <taxon>Liliopsida</taxon>
        <taxon>Zingiberales</taxon>
        <taxon>Zingiberaceae</taxon>
        <taxon>Zingiber</taxon>
    </lineage>
</organism>
<comment type="similarity">
    <text evidence="1">Belongs to the heat shock protein 70 family.</text>
</comment>
<evidence type="ECO:0008006" key="6">
    <source>
        <dbReference type="Google" id="ProtNLM"/>
    </source>
</evidence>
<keyword evidence="3" id="KW-0067">ATP-binding</keyword>
<comment type="caution">
    <text evidence="4">The sequence shown here is derived from an EMBL/GenBank/DDBJ whole genome shotgun (WGS) entry which is preliminary data.</text>
</comment>
<dbReference type="InterPro" id="IPR013126">
    <property type="entry name" value="Hsp_70_fam"/>
</dbReference>
<evidence type="ECO:0000256" key="1">
    <source>
        <dbReference type="ARBA" id="ARBA00007381"/>
    </source>
</evidence>
<gene>
    <name evidence="4" type="ORF">ZIOFF_042243</name>
</gene>
<evidence type="ECO:0000313" key="5">
    <source>
        <dbReference type="Proteomes" id="UP000734854"/>
    </source>
</evidence>
<dbReference type="GO" id="GO:0140662">
    <property type="term" value="F:ATP-dependent protein folding chaperone"/>
    <property type="evidence" value="ECO:0007669"/>
    <property type="project" value="InterPro"/>
</dbReference>
<dbReference type="SUPFAM" id="SSF53067">
    <property type="entry name" value="Actin-like ATPase domain"/>
    <property type="match status" value="1"/>
</dbReference>
<evidence type="ECO:0000313" key="4">
    <source>
        <dbReference type="EMBL" id="KAG6502351.1"/>
    </source>
</evidence>
<dbReference type="GO" id="GO:0005524">
    <property type="term" value="F:ATP binding"/>
    <property type="evidence" value="ECO:0007669"/>
    <property type="project" value="UniProtKB-KW"/>
</dbReference>
<dbReference type="PANTHER" id="PTHR19375">
    <property type="entry name" value="HEAT SHOCK PROTEIN 70KDA"/>
    <property type="match status" value="1"/>
</dbReference>
<dbReference type="Pfam" id="PF00012">
    <property type="entry name" value="HSP70"/>
    <property type="match status" value="1"/>
</dbReference>
<dbReference type="EMBL" id="JACMSC010000011">
    <property type="protein sequence ID" value="KAG6502351.1"/>
    <property type="molecule type" value="Genomic_DNA"/>
</dbReference>
<dbReference type="InterPro" id="IPR043129">
    <property type="entry name" value="ATPase_NBD"/>
</dbReference>
<dbReference type="Gene3D" id="3.30.420.40">
    <property type="match status" value="2"/>
</dbReference>
<dbReference type="Proteomes" id="UP000734854">
    <property type="component" value="Unassembled WGS sequence"/>
</dbReference>
<accession>A0A8J5GAD9</accession>
<reference evidence="4 5" key="1">
    <citation type="submission" date="2020-08" db="EMBL/GenBank/DDBJ databases">
        <title>Plant Genome Project.</title>
        <authorList>
            <person name="Zhang R.-G."/>
        </authorList>
    </citation>
    <scope>NUCLEOTIDE SEQUENCE [LARGE SCALE GENOMIC DNA]</scope>
    <source>
        <tissue evidence="4">Rhizome</tissue>
    </source>
</reference>
<keyword evidence="5" id="KW-1185">Reference proteome</keyword>
<dbReference type="FunFam" id="3.30.420.40:FF:000028">
    <property type="entry name" value="heat shock 70 kDa protein-like"/>
    <property type="match status" value="1"/>
</dbReference>
<protein>
    <recommendedName>
        <fullName evidence="6">Heat shock protein 70</fullName>
    </recommendedName>
</protein>
<name>A0A8J5GAD9_ZINOF</name>
<evidence type="ECO:0000256" key="3">
    <source>
        <dbReference type="ARBA" id="ARBA00022840"/>
    </source>
</evidence>
<evidence type="ECO:0000256" key="2">
    <source>
        <dbReference type="ARBA" id="ARBA00022741"/>
    </source>
</evidence>
<sequence length="113" mass="12726">MHRRNRFRSSSVVPPPQFRCSVFFRCVFCSISVMLDELCPRPCLFQRQQAIKDAGVIADLNVMRIINEPTAAAIACGLYKKGSSSDEKNVLIFDLEAEPLMSLFSPSKRASLR</sequence>
<proteinExistence type="inferred from homology"/>